<gene>
    <name evidence="6" type="ORF">CO161_03955</name>
</gene>
<sequence length="232" mass="26453">MIDELTIEASHKCNLDCLFCSSKNTIFNIKPSDKLNLEDIEKAINKFRPKIVRWSGGEPFLYLNKKILEKTPSFKFLYKQIVTTNGTYPQKVSKLAGYFSEIRISVFGNKRTHERITRVRGSWNKAIQTLKILKNKIGSDQKTKLLITSPYISKSQIREVKTIAKKFKIGTRITGLVPTKLISRPDNVIKSSVCSLGGENCQYYKKKLILPNGKIIHCAAEKAGFKCPYFIQ</sequence>
<dbReference type="InterPro" id="IPR050377">
    <property type="entry name" value="Radical_SAM_PqqE_MftC-like"/>
</dbReference>
<evidence type="ECO:0000256" key="1">
    <source>
        <dbReference type="ARBA" id="ARBA00022691"/>
    </source>
</evidence>
<organism evidence="6 7">
    <name type="scientific">Candidatus Portnoybacteria bacterium CG_4_9_14_3_um_filter_44_9</name>
    <dbReference type="NCBI Taxonomy" id="1974806"/>
    <lineage>
        <taxon>Bacteria</taxon>
        <taxon>Candidatus Portnoyibacteriota</taxon>
    </lineage>
</organism>
<dbReference type="SFLD" id="SFLDS00029">
    <property type="entry name" value="Radical_SAM"/>
    <property type="match status" value="1"/>
</dbReference>
<reference evidence="7" key="1">
    <citation type="submission" date="2017-09" db="EMBL/GenBank/DDBJ databases">
        <title>Depth-based differentiation of microbial function through sediment-hosted aquifers and enrichment of novel symbionts in the deep terrestrial subsurface.</title>
        <authorList>
            <person name="Probst A.J."/>
            <person name="Ladd B."/>
            <person name="Jarett J.K."/>
            <person name="Geller-Mcgrath D.E."/>
            <person name="Sieber C.M.K."/>
            <person name="Emerson J.B."/>
            <person name="Anantharaman K."/>
            <person name="Thomas B.C."/>
            <person name="Malmstrom R."/>
            <person name="Stieglmeier M."/>
            <person name="Klingl A."/>
            <person name="Woyke T."/>
            <person name="Ryan C.M."/>
            <person name="Banfield J.F."/>
        </authorList>
    </citation>
    <scope>NUCLEOTIDE SEQUENCE [LARGE SCALE GENOMIC DNA]</scope>
</reference>
<keyword evidence="1" id="KW-0949">S-adenosyl-L-methionine</keyword>
<dbReference type="InterPro" id="IPR013785">
    <property type="entry name" value="Aldolase_TIM"/>
</dbReference>
<name>A0A2M7YIU9_9BACT</name>
<accession>A0A2M7YIU9</accession>
<protein>
    <recommendedName>
        <fullName evidence="5">Radical SAM core domain-containing protein</fullName>
    </recommendedName>
</protein>
<dbReference type="InterPro" id="IPR058240">
    <property type="entry name" value="rSAM_sf"/>
</dbReference>
<evidence type="ECO:0000313" key="7">
    <source>
        <dbReference type="Proteomes" id="UP000229026"/>
    </source>
</evidence>
<dbReference type="GO" id="GO:0046872">
    <property type="term" value="F:metal ion binding"/>
    <property type="evidence" value="ECO:0007669"/>
    <property type="project" value="UniProtKB-KW"/>
</dbReference>
<evidence type="ECO:0000313" key="6">
    <source>
        <dbReference type="EMBL" id="PJA62898.1"/>
    </source>
</evidence>
<proteinExistence type="predicted"/>
<keyword evidence="2" id="KW-0479">Metal-binding</keyword>
<dbReference type="CDD" id="cd01335">
    <property type="entry name" value="Radical_SAM"/>
    <property type="match status" value="1"/>
</dbReference>
<keyword evidence="3" id="KW-0408">Iron</keyword>
<dbReference type="SFLD" id="SFLDG01067">
    <property type="entry name" value="SPASM/twitch_domain_containing"/>
    <property type="match status" value="1"/>
</dbReference>
<dbReference type="GO" id="GO:0003824">
    <property type="term" value="F:catalytic activity"/>
    <property type="evidence" value="ECO:0007669"/>
    <property type="project" value="InterPro"/>
</dbReference>
<comment type="caution">
    <text evidence="6">The sequence shown here is derived from an EMBL/GenBank/DDBJ whole genome shotgun (WGS) entry which is preliminary data.</text>
</comment>
<dbReference type="EMBL" id="PFWH01000133">
    <property type="protein sequence ID" value="PJA62898.1"/>
    <property type="molecule type" value="Genomic_DNA"/>
</dbReference>
<feature type="domain" description="Radical SAM core" evidence="5">
    <location>
        <begin position="1"/>
        <end position="199"/>
    </location>
</feature>
<dbReference type="PANTHER" id="PTHR11228">
    <property type="entry name" value="RADICAL SAM DOMAIN PROTEIN"/>
    <property type="match status" value="1"/>
</dbReference>
<evidence type="ECO:0000256" key="3">
    <source>
        <dbReference type="ARBA" id="ARBA00023004"/>
    </source>
</evidence>
<dbReference type="Gene3D" id="3.20.20.70">
    <property type="entry name" value="Aldolase class I"/>
    <property type="match status" value="1"/>
</dbReference>
<dbReference type="Proteomes" id="UP000229026">
    <property type="component" value="Unassembled WGS sequence"/>
</dbReference>
<dbReference type="AlphaFoldDB" id="A0A2M7YIU9"/>
<dbReference type="PANTHER" id="PTHR11228:SF7">
    <property type="entry name" value="PQQA PEPTIDE CYCLASE"/>
    <property type="match status" value="1"/>
</dbReference>
<dbReference type="Pfam" id="PF04055">
    <property type="entry name" value="Radical_SAM"/>
    <property type="match status" value="1"/>
</dbReference>
<dbReference type="PROSITE" id="PS51918">
    <property type="entry name" value="RADICAL_SAM"/>
    <property type="match status" value="1"/>
</dbReference>
<evidence type="ECO:0000256" key="2">
    <source>
        <dbReference type="ARBA" id="ARBA00022723"/>
    </source>
</evidence>
<evidence type="ECO:0000256" key="4">
    <source>
        <dbReference type="ARBA" id="ARBA00023014"/>
    </source>
</evidence>
<dbReference type="GO" id="GO:0051536">
    <property type="term" value="F:iron-sulfur cluster binding"/>
    <property type="evidence" value="ECO:0007669"/>
    <property type="project" value="UniProtKB-KW"/>
</dbReference>
<dbReference type="SUPFAM" id="SSF102114">
    <property type="entry name" value="Radical SAM enzymes"/>
    <property type="match status" value="1"/>
</dbReference>
<keyword evidence="4" id="KW-0411">Iron-sulfur</keyword>
<evidence type="ECO:0000259" key="5">
    <source>
        <dbReference type="PROSITE" id="PS51918"/>
    </source>
</evidence>
<dbReference type="InterPro" id="IPR007197">
    <property type="entry name" value="rSAM"/>
</dbReference>